<dbReference type="Pfam" id="PF13577">
    <property type="entry name" value="SnoaL_4"/>
    <property type="match status" value="1"/>
</dbReference>
<evidence type="ECO:0000313" key="2">
    <source>
        <dbReference type="EMBL" id="MEB3021687.1"/>
    </source>
</evidence>
<evidence type="ECO:0000313" key="3">
    <source>
        <dbReference type="Proteomes" id="UP001299596"/>
    </source>
</evidence>
<dbReference type="SUPFAM" id="SSF54427">
    <property type="entry name" value="NTF2-like"/>
    <property type="match status" value="1"/>
</dbReference>
<dbReference type="InterPro" id="IPR032710">
    <property type="entry name" value="NTF2-like_dom_sf"/>
</dbReference>
<name>A0ABU5XIS8_9MYCO</name>
<dbReference type="Proteomes" id="UP001299596">
    <property type="component" value="Unassembled WGS sequence"/>
</dbReference>
<dbReference type="Gene3D" id="3.10.450.50">
    <property type="match status" value="1"/>
</dbReference>
<gene>
    <name evidence="2" type="ORF">K6T79_11570</name>
</gene>
<protein>
    <submittedName>
        <fullName evidence="2">Nuclear transport factor 2 family protein</fullName>
    </submittedName>
</protein>
<sequence>MTLSVADQLELSGLVHRYAGYVDSRRFDDVAELFTANAELILPKPPEHLEPCVRHNGHAGVLDAMTALAGVTRTHHGILGEFYTGGAPTSADVATGSITGVAHHWIDNGGQITDHVWYLRYSDVYRRTDQGWRIAVRTLSIDAIETRPARQVRS</sequence>
<dbReference type="RefSeq" id="WP_225405096.1">
    <property type="nucleotide sequence ID" value="NZ_JAYJJR010000006.1"/>
</dbReference>
<keyword evidence="3" id="KW-1185">Reference proteome</keyword>
<proteinExistence type="predicted"/>
<reference evidence="2 3" key="1">
    <citation type="submission" date="2023-12" db="EMBL/GenBank/DDBJ databases">
        <title>Description of new species of Mycobacterium terrae complex isolated from sewage at the Sao Paulo Zoological Park Foundation in Brazil.</title>
        <authorList>
            <person name="Romagnoli C.L."/>
            <person name="Conceicao E.C."/>
            <person name="Machado E."/>
            <person name="Barreto L.B.P.F."/>
            <person name="Sharma A."/>
            <person name="Silva N.M."/>
            <person name="Marques L.E."/>
            <person name="Juliana M.A."/>
            <person name="Lourenco M.C.S."/>
            <person name="Digiampietri L.A."/>
            <person name="Suffys P.N."/>
            <person name="Viana-Niero C."/>
        </authorList>
    </citation>
    <scope>NUCLEOTIDE SEQUENCE [LARGE SCALE GENOMIC DNA]</scope>
    <source>
        <strain evidence="2 3">MYC098</strain>
    </source>
</reference>
<dbReference type="EMBL" id="JAYJJR010000006">
    <property type="protein sequence ID" value="MEB3021687.1"/>
    <property type="molecule type" value="Genomic_DNA"/>
</dbReference>
<accession>A0ABU5XIS8</accession>
<feature type="domain" description="SnoaL-like" evidence="1">
    <location>
        <begin position="5"/>
        <end position="138"/>
    </location>
</feature>
<dbReference type="InterPro" id="IPR037401">
    <property type="entry name" value="SnoaL-like"/>
</dbReference>
<comment type="caution">
    <text evidence="2">The sequence shown here is derived from an EMBL/GenBank/DDBJ whole genome shotgun (WGS) entry which is preliminary data.</text>
</comment>
<dbReference type="CDD" id="cd00531">
    <property type="entry name" value="NTF2_like"/>
    <property type="match status" value="1"/>
</dbReference>
<organism evidence="2 3">
    <name type="scientific">[Mycobacterium] crassicus</name>
    <dbReference type="NCBI Taxonomy" id="2872309"/>
    <lineage>
        <taxon>Bacteria</taxon>
        <taxon>Bacillati</taxon>
        <taxon>Actinomycetota</taxon>
        <taxon>Actinomycetes</taxon>
        <taxon>Mycobacteriales</taxon>
        <taxon>Mycobacteriaceae</taxon>
        <taxon>Mycolicibacter</taxon>
    </lineage>
</organism>
<evidence type="ECO:0000259" key="1">
    <source>
        <dbReference type="Pfam" id="PF13577"/>
    </source>
</evidence>